<protein>
    <submittedName>
        <fullName evidence="1">Uncharacterized protein</fullName>
    </submittedName>
</protein>
<reference evidence="1" key="1">
    <citation type="submission" date="2020-07" db="EMBL/GenBank/DDBJ databases">
        <title>Multicomponent nature underlies the extraordinary mechanical properties of spider dragline silk.</title>
        <authorList>
            <person name="Kono N."/>
            <person name="Nakamura H."/>
            <person name="Mori M."/>
            <person name="Yoshida Y."/>
            <person name="Ohtoshi R."/>
            <person name="Malay A.D."/>
            <person name="Moran D.A.P."/>
            <person name="Tomita M."/>
            <person name="Numata K."/>
            <person name="Arakawa K."/>
        </authorList>
    </citation>
    <scope>NUCLEOTIDE SEQUENCE</scope>
</reference>
<evidence type="ECO:0000313" key="2">
    <source>
        <dbReference type="Proteomes" id="UP000887116"/>
    </source>
</evidence>
<proteinExistence type="predicted"/>
<dbReference type="EMBL" id="BMAO01002616">
    <property type="protein sequence ID" value="GFQ82003.1"/>
    <property type="molecule type" value="Genomic_DNA"/>
</dbReference>
<dbReference type="Proteomes" id="UP000887116">
    <property type="component" value="Unassembled WGS sequence"/>
</dbReference>
<name>A0A8X6GGJ4_TRICU</name>
<organism evidence="1 2">
    <name type="scientific">Trichonephila clavata</name>
    <name type="common">Joro spider</name>
    <name type="synonym">Nephila clavata</name>
    <dbReference type="NCBI Taxonomy" id="2740835"/>
    <lineage>
        <taxon>Eukaryota</taxon>
        <taxon>Metazoa</taxon>
        <taxon>Ecdysozoa</taxon>
        <taxon>Arthropoda</taxon>
        <taxon>Chelicerata</taxon>
        <taxon>Arachnida</taxon>
        <taxon>Araneae</taxon>
        <taxon>Araneomorphae</taxon>
        <taxon>Entelegynae</taxon>
        <taxon>Araneoidea</taxon>
        <taxon>Nephilidae</taxon>
        <taxon>Trichonephila</taxon>
    </lineage>
</organism>
<sequence length="81" mass="9086">MLNQQLIIGPFAERYLKMKCPVVPSCTHPLYREDRGTGFAIVAHSLKRLAYAFNRNCRGPLGPSIHFQATSMRTGKTGLHN</sequence>
<keyword evidence="2" id="KW-1185">Reference proteome</keyword>
<evidence type="ECO:0000313" key="1">
    <source>
        <dbReference type="EMBL" id="GFQ82003.1"/>
    </source>
</evidence>
<accession>A0A8X6GGJ4</accession>
<dbReference type="AlphaFoldDB" id="A0A8X6GGJ4"/>
<comment type="caution">
    <text evidence="1">The sequence shown here is derived from an EMBL/GenBank/DDBJ whole genome shotgun (WGS) entry which is preliminary data.</text>
</comment>
<gene>
    <name evidence="1" type="ORF">TNCT_493271</name>
</gene>